<sequence length="296" mass="33733">MVKFIKLCIVLLIAFQANAQEIRATFEINTDNVPGSNKQVFTTMERSLSEFVNQKKWTNKKFKQQEKIDCAFILTITSQPSSNEFQGTLQVQSSRPVYGSSYQTPVLNFKDNDFSFRYTEFENFQYNPNGFDSNLVSIMAYYVYLILGMDGDTFAMNGGTEYYDAAENVVNQAQQSGYTGWSRKTSGINRFNLITDILSGTYDGYRSALYIYHLNGLDLMHSNQANAKANIEEAIQSIKGVYTRRANAILIRFFMDAKSDEIVEIYSDGARYDTSQLKDDLTRISPSNLSKWNSIN</sequence>
<dbReference type="Proteomes" id="UP001252186">
    <property type="component" value="Unassembled WGS sequence"/>
</dbReference>
<keyword evidence="1" id="KW-0732">Signal</keyword>
<feature type="chain" id="PRO_5047061231" evidence="1">
    <location>
        <begin position="20"/>
        <end position="296"/>
    </location>
</feature>
<accession>A0ABU2Y6X5</accession>
<comment type="caution">
    <text evidence="2">The sequence shown here is derived from an EMBL/GenBank/DDBJ whole genome shotgun (WGS) entry which is preliminary data.</text>
</comment>
<evidence type="ECO:0000313" key="3">
    <source>
        <dbReference type="Proteomes" id="UP001252186"/>
    </source>
</evidence>
<dbReference type="Pfam" id="PF16119">
    <property type="entry name" value="DUF4835"/>
    <property type="match status" value="1"/>
</dbReference>
<organism evidence="2 3">
    <name type="scientific">Urechidicola vernalis</name>
    <dbReference type="NCBI Taxonomy" id="3075600"/>
    <lineage>
        <taxon>Bacteria</taxon>
        <taxon>Pseudomonadati</taxon>
        <taxon>Bacteroidota</taxon>
        <taxon>Flavobacteriia</taxon>
        <taxon>Flavobacteriales</taxon>
        <taxon>Flavobacteriaceae</taxon>
        <taxon>Urechidicola</taxon>
    </lineage>
</organism>
<dbReference type="InterPro" id="IPR032274">
    <property type="entry name" value="DUF4835"/>
</dbReference>
<gene>
    <name evidence="2" type="ORF">RM519_11925</name>
</gene>
<protein>
    <submittedName>
        <fullName evidence="2">DUF4835 family protein</fullName>
    </submittedName>
</protein>
<dbReference type="EMBL" id="JAVRHV010000006">
    <property type="protein sequence ID" value="MDT0553959.1"/>
    <property type="molecule type" value="Genomic_DNA"/>
</dbReference>
<reference evidence="2 3" key="1">
    <citation type="submission" date="2023-09" db="EMBL/GenBank/DDBJ databases">
        <authorList>
            <person name="Rey-Velasco X."/>
        </authorList>
    </citation>
    <scope>NUCLEOTIDE SEQUENCE [LARGE SCALE GENOMIC DNA]</scope>
    <source>
        <strain evidence="2 3">P050</strain>
    </source>
</reference>
<dbReference type="RefSeq" id="WP_311594043.1">
    <property type="nucleotide sequence ID" value="NZ_JAVRHV010000006.1"/>
</dbReference>
<evidence type="ECO:0000313" key="2">
    <source>
        <dbReference type="EMBL" id="MDT0553959.1"/>
    </source>
</evidence>
<proteinExistence type="predicted"/>
<feature type="signal peptide" evidence="1">
    <location>
        <begin position="1"/>
        <end position="19"/>
    </location>
</feature>
<keyword evidence="3" id="KW-1185">Reference proteome</keyword>
<name>A0ABU2Y6X5_9FLAO</name>
<evidence type="ECO:0000256" key="1">
    <source>
        <dbReference type="SAM" id="SignalP"/>
    </source>
</evidence>